<dbReference type="GO" id="GO:0046872">
    <property type="term" value="F:metal ion binding"/>
    <property type="evidence" value="ECO:0007669"/>
    <property type="project" value="UniProtKB-KW"/>
</dbReference>
<keyword evidence="2" id="KW-0479">Metal-binding</keyword>
<keyword evidence="4" id="KW-0456">Lyase</keyword>
<dbReference type="PANTHER" id="PTHR11236:SF48">
    <property type="entry name" value="ISOCHORISMATE SYNTHASE MENF"/>
    <property type="match status" value="1"/>
</dbReference>
<dbReference type="GO" id="GO:0000162">
    <property type="term" value="P:L-tryptophan biosynthetic process"/>
    <property type="evidence" value="ECO:0007669"/>
    <property type="project" value="TreeGrafter"/>
</dbReference>
<dbReference type="Pfam" id="PF00425">
    <property type="entry name" value="Chorismate_bind"/>
    <property type="match status" value="1"/>
</dbReference>
<dbReference type="PRINTS" id="PR00095">
    <property type="entry name" value="ANTSNTHASEI"/>
</dbReference>
<evidence type="ECO:0000256" key="4">
    <source>
        <dbReference type="ARBA" id="ARBA00023239"/>
    </source>
</evidence>
<sequence>MTVDILEPSKSFVFTQSQRLEYAAALANSNLFHDYLIYEQGGECWFGGGVVRSITLFADRLESRDGDVTTTHKVNGEDLCQALSKELARWPGQWQAGGWACFELAYALKAPHLLTEEERMGAVPLLYLCQPEVSVSLNKDATRVVTESPHLERQVRELLNRLPSQPGYSAASVEITDDPMYLDAVSKALDSIHDRTLEKVILSRKLILDFTPDFVTTWLLGRRQNNPSRSFSLRLAGWQASGFSPEIVVSVDRNGCVTTEPLAGTRRMDGLANEDLLRFNELYSDPKETHEHAISVRLSFSEMQEVCTSSTVAVRQFMERKERGSVQHLASTVCGELKADFNAWHAFASLFPAVTASGIPKRESFAEIRRHENESRGLYAGAVLRVGYDGALDAALVLRSLLGHKQKAWLQAGAGVVGASHPERELMETTEKLGSVAPWVVKPAQ</sequence>
<dbReference type="InterPro" id="IPR019999">
    <property type="entry name" value="Anth_synth_I-like"/>
</dbReference>
<keyword evidence="7" id="KW-1185">Reference proteome</keyword>
<dbReference type="NCBIfam" id="TIGR03494">
    <property type="entry name" value="salicyl_syn"/>
    <property type="match status" value="1"/>
</dbReference>
<dbReference type="Gene3D" id="3.60.120.10">
    <property type="entry name" value="Anthranilate synthase"/>
    <property type="match status" value="1"/>
</dbReference>
<reference evidence="7" key="1">
    <citation type="submission" date="2017-05" db="EMBL/GenBank/DDBJ databases">
        <authorList>
            <person name="Barney B.M."/>
        </authorList>
    </citation>
    <scope>NUCLEOTIDE SEQUENCE [LARGE SCALE GENOMIC DNA]</scope>
    <source>
        <strain evidence="7">PSBB022</strain>
    </source>
</reference>
<evidence type="ECO:0000259" key="5">
    <source>
        <dbReference type="Pfam" id="PF00425"/>
    </source>
</evidence>
<evidence type="ECO:0000313" key="7">
    <source>
        <dbReference type="Proteomes" id="UP000216101"/>
    </source>
</evidence>
<feature type="domain" description="Chorismate-utilising enzyme C-terminal" evidence="5">
    <location>
        <begin position="180"/>
        <end position="432"/>
    </location>
</feature>
<dbReference type="GO" id="GO:0008909">
    <property type="term" value="F:isochorismate synthase activity"/>
    <property type="evidence" value="ECO:0007669"/>
    <property type="project" value="InterPro"/>
</dbReference>
<comment type="cofactor">
    <cofactor evidence="1">
        <name>Mg(2+)</name>
        <dbReference type="ChEBI" id="CHEBI:18420"/>
    </cofactor>
</comment>
<evidence type="ECO:0000256" key="2">
    <source>
        <dbReference type="ARBA" id="ARBA00022723"/>
    </source>
</evidence>
<dbReference type="SUPFAM" id="SSF56322">
    <property type="entry name" value="ADC synthase"/>
    <property type="match status" value="1"/>
</dbReference>
<dbReference type="AlphaFoldDB" id="A0A266Q9N9"/>
<proteinExistence type="predicted"/>
<evidence type="ECO:0000256" key="1">
    <source>
        <dbReference type="ARBA" id="ARBA00001946"/>
    </source>
</evidence>
<gene>
    <name evidence="6" type="ORF">CBP51_05835</name>
</gene>
<evidence type="ECO:0000256" key="3">
    <source>
        <dbReference type="ARBA" id="ARBA00022842"/>
    </source>
</evidence>
<accession>A0A266Q9N9</accession>
<dbReference type="GO" id="GO:0016833">
    <property type="term" value="F:oxo-acid-lyase activity"/>
    <property type="evidence" value="ECO:0007669"/>
    <property type="project" value="InterPro"/>
</dbReference>
<dbReference type="InterPro" id="IPR015890">
    <property type="entry name" value="Chorismate_C"/>
</dbReference>
<dbReference type="InterPro" id="IPR019996">
    <property type="entry name" value="Salicylate_synthase"/>
</dbReference>
<name>A0A266Q9N9_9GAMM</name>
<keyword evidence="3" id="KW-0460">Magnesium</keyword>
<dbReference type="PANTHER" id="PTHR11236">
    <property type="entry name" value="AMINOBENZOATE/ANTHRANILATE SYNTHASE"/>
    <property type="match status" value="1"/>
</dbReference>
<dbReference type="Proteomes" id="UP000216101">
    <property type="component" value="Unassembled WGS sequence"/>
</dbReference>
<evidence type="ECO:0000313" key="6">
    <source>
        <dbReference type="EMBL" id="OZY86540.1"/>
    </source>
</evidence>
<comment type="caution">
    <text evidence="6">The sequence shown here is derived from an EMBL/GenBank/DDBJ whole genome shotgun (WGS) entry which is preliminary data.</text>
</comment>
<protein>
    <submittedName>
        <fullName evidence="6">Salicylate synthase</fullName>
    </submittedName>
</protein>
<dbReference type="InterPro" id="IPR005801">
    <property type="entry name" value="ADC_synthase"/>
</dbReference>
<organism evidence="6 7">
    <name type="scientific">Cellvibrio mixtus</name>
    <dbReference type="NCBI Taxonomy" id="39650"/>
    <lineage>
        <taxon>Bacteria</taxon>
        <taxon>Pseudomonadati</taxon>
        <taxon>Pseudomonadota</taxon>
        <taxon>Gammaproteobacteria</taxon>
        <taxon>Cellvibrionales</taxon>
        <taxon>Cellvibrionaceae</taxon>
        <taxon>Cellvibrio</taxon>
    </lineage>
</organism>
<dbReference type="EMBL" id="NHNI01000001">
    <property type="protein sequence ID" value="OZY86540.1"/>
    <property type="molecule type" value="Genomic_DNA"/>
</dbReference>